<dbReference type="GO" id="GO:0070189">
    <property type="term" value="P:kynurenine metabolic process"/>
    <property type="evidence" value="ECO:0007669"/>
    <property type="project" value="TreeGrafter"/>
</dbReference>
<evidence type="ECO:0000259" key="3">
    <source>
        <dbReference type="Pfam" id="PF01494"/>
    </source>
</evidence>
<dbReference type="SUPFAM" id="SSF51905">
    <property type="entry name" value="FAD/NAD(P)-binding domain"/>
    <property type="match status" value="1"/>
</dbReference>
<keyword evidence="2" id="KW-0472">Membrane</keyword>
<sequence length="529" mass="57241">MSLKSELESNVGQGRVAVVVGAGPSGCLAAMLLLRQGWTVHVIEMRDKDASIGSVSKQRSWPIGMFPRGINAVLKAVPDATDFFESRTYHSMVFHKNDGTVTFKIDRWQFGASLVHRTEAAALLTKAMLKYEDLISIHYSTCFTGADFYEKVARFQVQGSDEPLVLNYDVLIGADGAMSGVRSALIDCFPTSIHLKLLLRTDNRVYRAFYGMPKDPQALTWEPAGRQGPATDGHWPAAGNPAEPGICFLPMPGKKPGINVAVSYDVESGTYGGFVPMVEAAAGQLPETVEGWTTWVEENLHPPVPQSWVKPLAAQLDTSPVNRFPWVQRASTMYIPGTSTVLIGDAAHTVTPALGQGLNSALEDAVLVADSLASEPGNVEAALHCFNKARFPQIKALQELELGFRASAEPLFSFARLFASIWPSKAIDTNIFGATDVGVWPRLRVKAYTHTKYAISSVLYAVLGKKRTEAMLPLFFHGPSMIEVQVGAIDYINMIRILDAMGVLASSGATLGAVGLFVLGRSLVAAARK</sequence>
<proteinExistence type="predicted"/>
<evidence type="ECO:0000256" key="1">
    <source>
        <dbReference type="ARBA" id="ARBA00023033"/>
    </source>
</evidence>
<feature type="transmembrane region" description="Helical" evidence="2">
    <location>
        <begin position="500"/>
        <end position="519"/>
    </location>
</feature>
<dbReference type="InterPro" id="IPR036188">
    <property type="entry name" value="FAD/NAD-bd_sf"/>
</dbReference>
<keyword evidence="1" id="KW-0503">Monooxygenase</keyword>
<protein>
    <recommendedName>
        <fullName evidence="3">FAD-binding domain-containing protein</fullName>
    </recommendedName>
</protein>
<feature type="domain" description="FAD-binding" evidence="3">
    <location>
        <begin position="18"/>
        <end position="185"/>
    </location>
</feature>
<comment type="caution">
    <text evidence="4">The sequence shown here is derived from an EMBL/GenBank/DDBJ whole genome shotgun (WGS) entry which is preliminary data.</text>
</comment>
<dbReference type="Pfam" id="PF01494">
    <property type="entry name" value="FAD_binding_3"/>
    <property type="match status" value="2"/>
</dbReference>
<keyword evidence="2" id="KW-0812">Transmembrane</keyword>
<dbReference type="GO" id="GO:0004502">
    <property type="term" value="F:kynurenine 3-monooxygenase activity"/>
    <property type="evidence" value="ECO:0007669"/>
    <property type="project" value="TreeGrafter"/>
</dbReference>
<keyword evidence="1" id="KW-0560">Oxidoreductase</keyword>
<dbReference type="Proteomes" id="UP000232323">
    <property type="component" value="Unassembled WGS sequence"/>
</dbReference>
<name>A0A250XMI6_9CHLO</name>
<evidence type="ECO:0000256" key="2">
    <source>
        <dbReference type="SAM" id="Phobius"/>
    </source>
</evidence>
<dbReference type="PANTHER" id="PTHR46028:SF7">
    <property type="entry name" value="KYNURENINE 3-MONOOXYGENASE-RELATED"/>
    <property type="match status" value="1"/>
</dbReference>
<feature type="domain" description="FAD-binding" evidence="3">
    <location>
        <begin position="309"/>
        <end position="374"/>
    </location>
</feature>
<dbReference type="PRINTS" id="PR00420">
    <property type="entry name" value="RNGMNOXGNASE"/>
</dbReference>
<accession>A0A250XMI6</accession>
<dbReference type="AlphaFoldDB" id="A0A250XMI6"/>
<dbReference type="EMBL" id="BEGY01000117">
    <property type="protein sequence ID" value="GAX84139.1"/>
    <property type="molecule type" value="Genomic_DNA"/>
</dbReference>
<organism evidence="4 5">
    <name type="scientific">Chlamydomonas eustigma</name>
    <dbReference type="NCBI Taxonomy" id="1157962"/>
    <lineage>
        <taxon>Eukaryota</taxon>
        <taxon>Viridiplantae</taxon>
        <taxon>Chlorophyta</taxon>
        <taxon>core chlorophytes</taxon>
        <taxon>Chlorophyceae</taxon>
        <taxon>CS clade</taxon>
        <taxon>Chlamydomonadales</taxon>
        <taxon>Chlamydomonadaceae</taxon>
        <taxon>Chlamydomonas</taxon>
    </lineage>
</organism>
<evidence type="ECO:0000313" key="5">
    <source>
        <dbReference type="Proteomes" id="UP000232323"/>
    </source>
</evidence>
<dbReference type="OrthoDB" id="10053569at2759"/>
<dbReference type="Gene3D" id="3.50.50.60">
    <property type="entry name" value="FAD/NAD(P)-binding domain"/>
    <property type="match status" value="1"/>
</dbReference>
<reference evidence="4 5" key="1">
    <citation type="submission" date="2017-08" db="EMBL/GenBank/DDBJ databases">
        <title>Acidophilic green algal genome provides insights into adaptation to an acidic environment.</title>
        <authorList>
            <person name="Hirooka S."/>
            <person name="Hirose Y."/>
            <person name="Kanesaki Y."/>
            <person name="Higuchi S."/>
            <person name="Fujiwara T."/>
            <person name="Onuma R."/>
            <person name="Era A."/>
            <person name="Ohbayashi R."/>
            <person name="Uzuka A."/>
            <person name="Nozaki H."/>
            <person name="Yoshikawa H."/>
            <person name="Miyagishima S.Y."/>
        </authorList>
    </citation>
    <scope>NUCLEOTIDE SEQUENCE [LARGE SCALE GENOMIC DNA]</scope>
    <source>
        <strain evidence="4 5">NIES-2499</strain>
    </source>
</reference>
<dbReference type="PANTHER" id="PTHR46028">
    <property type="entry name" value="KYNURENINE 3-MONOOXYGENASE"/>
    <property type="match status" value="1"/>
</dbReference>
<dbReference type="InterPro" id="IPR002938">
    <property type="entry name" value="FAD-bd"/>
</dbReference>
<keyword evidence="2" id="KW-1133">Transmembrane helix</keyword>
<dbReference type="GO" id="GO:0071949">
    <property type="term" value="F:FAD binding"/>
    <property type="evidence" value="ECO:0007669"/>
    <property type="project" value="InterPro"/>
</dbReference>
<keyword evidence="5" id="KW-1185">Reference proteome</keyword>
<gene>
    <name evidence="4" type="ORF">CEUSTIGMA_g11562.t1</name>
</gene>
<dbReference type="STRING" id="1157962.A0A250XMI6"/>
<evidence type="ECO:0000313" key="4">
    <source>
        <dbReference type="EMBL" id="GAX84139.1"/>
    </source>
</evidence>